<reference evidence="8" key="1">
    <citation type="journal article" date="2019" name="Int. J. Syst. Evol. Microbiol.">
        <title>The Global Catalogue of Microorganisms (GCM) 10K type strain sequencing project: providing services to taxonomists for standard genome sequencing and annotation.</title>
        <authorList>
            <consortium name="The Broad Institute Genomics Platform"/>
            <consortium name="The Broad Institute Genome Sequencing Center for Infectious Disease"/>
            <person name="Wu L."/>
            <person name="Ma J."/>
        </authorList>
    </citation>
    <scope>NUCLEOTIDE SEQUENCE [LARGE SCALE GENOMIC DNA]</scope>
    <source>
        <strain evidence="8">KCTC 52042</strain>
    </source>
</reference>
<dbReference type="CDD" id="cd02440">
    <property type="entry name" value="AdoMet_MTases"/>
    <property type="match status" value="1"/>
</dbReference>
<comment type="caution">
    <text evidence="7">The sequence shown here is derived from an EMBL/GenBank/DDBJ whole genome shotgun (WGS) entry which is preliminary data.</text>
</comment>
<dbReference type="NCBIfam" id="TIGR00479">
    <property type="entry name" value="rumA"/>
    <property type="match status" value="1"/>
</dbReference>
<dbReference type="Gene3D" id="2.40.50.140">
    <property type="entry name" value="Nucleic acid-binding proteins"/>
    <property type="match status" value="1"/>
</dbReference>
<dbReference type="EC" id="2.1.1.190" evidence="7"/>
<evidence type="ECO:0000313" key="8">
    <source>
        <dbReference type="Proteomes" id="UP001597460"/>
    </source>
</evidence>
<dbReference type="InterPro" id="IPR002792">
    <property type="entry name" value="TRAM_dom"/>
</dbReference>
<evidence type="ECO:0000313" key="7">
    <source>
        <dbReference type="EMBL" id="MFD2532091.1"/>
    </source>
</evidence>
<dbReference type="EMBL" id="JBHULI010000024">
    <property type="protein sequence ID" value="MFD2532091.1"/>
    <property type="molecule type" value="Genomic_DNA"/>
</dbReference>
<evidence type="ECO:0000256" key="3">
    <source>
        <dbReference type="ARBA" id="ARBA00022691"/>
    </source>
</evidence>
<dbReference type="InterPro" id="IPR029063">
    <property type="entry name" value="SAM-dependent_MTases_sf"/>
</dbReference>
<keyword evidence="8" id="KW-1185">Reference proteome</keyword>
<feature type="binding site" evidence="4">
    <location>
        <position position="399"/>
    </location>
    <ligand>
        <name>S-adenosyl-L-methionine</name>
        <dbReference type="ChEBI" id="CHEBI:59789"/>
    </ligand>
</feature>
<feature type="binding site" evidence="4">
    <location>
        <position position="300"/>
    </location>
    <ligand>
        <name>S-adenosyl-L-methionine</name>
        <dbReference type="ChEBI" id="CHEBI:59789"/>
    </ligand>
</feature>
<keyword evidence="2 4" id="KW-0808">Transferase</keyword>
<proteinExistence type="inferred from homology"/>
<sequence length="469" mass="53271">MALKKGQVVELDIINAAFKGKGLAKVDGLAVFVPNTTPGDKVKARIIKKKKKHREAKLLEILEPSPHRIEPKCRHASVCGGCSWQHIPYEKQLEYKTQQVRDHISRIGHLNDSIVKPGVGAEKEFYYRNKMEYSISSRRWLTEEEIQSDEYVDDSAFAAGLHAPGRFDKILNLKECHLQVPESFEILDFVRNYCIEHGITPYDTFEDSGFMRHVMIRNSHHTDDFMVNLVTYKDDQGIMNKMSEALLKEFQFITTVVNNVNDTKSPTAVGRFQHVLYGPGFIVDKIGDFTFKIHPNAFFQTNTAQAETLYEIARNYAELKDGDIVYDLYCGVGTLSLFMSKPAKHVLGIELVDVAVKNAKFNAKENGVENVSFIKGDMKDVFTQDVVNEYGAPNVLITDPPRAGMHPDVVERLCELKVPRIVYVSCNSSTMARDLKELNSVYEIEEVQPVDMFPQTYHIEAVAKLKLRD</sequence>
<dbReference type="Pfam" id="PF05958">
    <property type="entry name" value="tRNA_U5-meth_tr"/>
    <property type="match status" value="1"/>
</dbReference>
<comment type="similarity">
    <text evidence="4">Belongs to the class I-like SAM-binding methyltransferase superfamily. RNA M5U methyltransferase family.</text>
</comment>
<dbReference type="PROSITE" id="PS01231">
    <property type="entry name" value="TRMA_2"/>
    <property type="match status" value="1"/>
</dbReference>
<protein>
    <submittedName>
        <fullName evidence="7">23S rRNA (Uracil(1939)-C(5))-methyltransferase RlmD</fullName>
        <ecNumber evidence="7">2.1.1.190</ecNumber>
    </submittedName>
</protein>
<organism evidence="7 8">
    <name type="scientific">Gracilimonas halophila</name>
    <dbReference type="NCBI Taxonomy" id="1834464"/>
    <lineage>
        <taxon>Bacteria</taxon>
        <taxon>Pseudomonadati</taxon>
        <taxon>Balneolota</taxon>
        <taxon>Balneolia</taxon>
        <taxon>Balneolales</taxon>
        <taxon>Balneolaceae</taxon>
        <taxon>Gracilimonas</taxon>
    </lineage>
</organism>
<feature type="active site" description="Nucleophile" evidence="4">
    <location>
        <position position="426"/>
    </location>
</feature>
<keyword evidence="1 4" id="KW-0489">Methyltransferase</keyword>
<dbReference type="InterPro" id="IPR010280">
    <property type="entry name" value="U5_MeTrfase_fam"/>
</dbReference>
<accession>A0ABW5JJ47</accession>
<evidence type="ECO:0000256" key="1">
    <source>
        <dbReference type="ARBA" id="ARBA00022603"/>
    </source>
</evidence>
<dbReference type="InterPro" id="IPR012340">
    <property type="entry name" value="NA-bd_OB-fold"/>
</dbReference>
<dbReference type="RefSeq" id="WP_390300224.1">
    <property type="nucleotide sequence ID" value="NZ_JBHULI010000024.1"/>
</dbReference>
<feature type="active site" evidence="5">
    <location>
        <position position="426"/>
    </location>
</feature>
<evidence type="ECO:0000256" key="5">
    <source>
        <dbReference type="PROSITE-ProRule" id="PRU10015"/>
    </source>
</evidence>
<dbReference type="Proteomes" id="UP001597460">
    <property type="component" value="Unassembled WGS sequence"/>
</dbReference>
<feature type="binding site" evidence="4">
    <location>
        <position position="329"/>
    </location>
    <ligand>
        <name>S-adenosyl-L-methionine</name>
        <dbReference type="ChEBI" id="CHEBI:59789"/>
    </ligand>
</feature>
<dbReference type="PANTHER" id="PTHR11061:SF30">
    <property type="entry name" value="TRNA (URACIL(54)-C(5))-METHYLTRANSFERASE"/>
    <property type="match status" value="1"/>
</dbReference>
<feature type="domain" description="TRAM" evidence="6">
    <location>
        <begin position="2"/>
        <end position="60"/>
    </location>
</feature>
<dbReference type="InterPro" id="IPR030391">
    <property type="entry name" value="MeTrfase_TrmA_CS"/>
</dbReference>
<dbReference type="SUPFAM" id="SSF53335">
    <property type="entry name" value="S-adenosyl-L-methionine-dependent methyltransferases"/>
    <property type="match status" value="1"/>
</dbReference>
<dbReference type="SUPFAM" id="SSF50249">
    <property type="entry name" value="Nucleic acid-binding proteins"/>
    <property type="match status" value="1"/>
</dbReference>
<dbReference type="GO" id="GO:0032259">
    <property type="term" value="P:methylation"/>
    <property type="evidence" value="ECO:0007669"/>
    <property type="project" value="UniProtKB-KW"/>
</dbReference>
<gene>
    <name evidence="7" type="primary">rlmD</name>
    <name evidence="7" type="ORF">ACFSVN_06510</name>
</gene>
<feature type="binding site" evidence="4">
    <location>
        <position position="350"/>
    </location>
    <ligand>
        <name>S-adenosyl-L-methionine</name>
        <dbReference type="ChEBI" id="CHEBI:59789"/>
    </ligand>
</feature>
<dbReference type="PROSITE" id="PS01230">
    <property type="entry name" value="TRMA_1"/>
    <property type="match status" value="1"/>
</dbReference>
<dbReference type="InterPro" id="IPR030390">
    <property type="entry name" value="MeTrfase_TrmA_AS"/>
</dbReference>
<dbReference type="PROSITE" id="PS50926">
    <property type="entry name" value="TRAM"/>
    <property type="match status" value="1"/>
</dbReference>
<evidence type="ECO:0000256" key="4">
    <source>
        <dbReference type="PROSITE-ProRule" id="PRU01024"/>
    </source>
</evidence>
<dbReference type="GO" id="GO:0008168">
    <property type="term" value="F:methyltransferase activity"/>
    <property type="evidence" value="ECO:0007669"/>
    <property type="project" value="UniProtKB-KW"/>
</dbReference>
<name>A0ABW5JJ47_9BACT</name>
<dbReference type="Pfam" id="PF01938">
    <property type="entry name" value="TRAM"/>
    <property type="match status" value="1"/>
</dbReference>
<dbReference type="Gene3D" id="2.40.50.1070">
    <property type="match status" value="1"/>
</dbReference>
<keyword evidence="3 4" id="KW-0949">S-adenosyl-L-methionine</keyword>
<evidence type="ECO:0000259" key="6">
    <source>
        <dbReference type="PROSITE" id="PS50926"/>
    </source>
</evidence>
<dbReference type="Gene3D" id="3.40.50.150">
    <property type="entry name" value="Vaccinia Virus protein VP39"/>
    <property type="match status" value="1"/>
</dbReference>
<evidence type="ECO:0000256" key="2">
    <source>
        <dbReference type="ARBA" id="ARBA00022679"/>
    </source>
</evidence>
<dbReference type="PROSITE" id="PS51687">
    <property type="entry name" value="SAM_MT_RNA_M5U"/>
    <property type="match status" value="1"/>
</dbReference>
<dbReference type="PANTHER" id="PTHR11061">
    <property type="entry name" value="RNA M5U METHYLTRANSFERASE"/>
    <property type="match status" value="1"/>
</dbReference>